<name>A0A8H8BUJ8_9HELO</name>
<feature type="compositionally biased region" description="Pro residues" evidence="1">
    <location>
        <begin position="258"/>
        <end position="267"/>
    </location>
</feature>
<sequence>MSWSGNFGQGPGRWTGSEDQRFRNAVAAGADLSTIRSYYSFYNRSDEDLIQRANFLRLNFRTGAVQSGPPQQSAQHHGLQNPPPIGQLGAHQRTGQAHSPLGMPTQATSGTSSSGGLHDPRGPRLHTWTHPQGVPIVQGTVEDHLTPPRTTPNQGQGMPSMQRGRAGFPGPPNRGQGMPSMQRGRAGFPGRPNQGQGSFANQSGSFSRPQSQGFQSQSGPSHNPNIGNITQSFGHSNLGSTIPASASGARSGTRFDQPPAPQPPQKPPVSTTPGHVRNQTSYPPLPSMSQAHDASDPQTLHPSTAPEPQLPPAIPEVSPEVVRNFGSIYTCKVKTSYESPGTILLDMNPGQNTMSIFTGQLGFIYGWPATDPSGDSYVQFNLANTNLVGWVPEANLEIGTPKRPVQLVTNDWTSNVIVTGAATRLEKTLDALFSAIERNKGIIADEGGFMATIDHLCDQHAQRYRSKIVECMPTSIRQTIQDGRYSFEKLWNLPDSPEYTINSWQDKRAGIYTILVRDINGKNLIYHGKSKNMGNRFAAHRHALRKDSTVAGQLYDVCRRRRREQDWKMLMWTDFSNEPSHMHSKLMQVAEFASVVLDKSWNPHLFNVHSGGKEEYILDKNHAQLFSKMADDIFKETKWEPPTDCIGGNWETPLMDKIWKRTTWVRQDVILESGNTVNVYRRGPLRAFDIFNDNEDRANHRKIVLFHGGSDARGEVVISSSLLPLDVDIYPVIEYYEGENQRHPYPAFNVSEPGPTSDWLELNRVGIYLQWRAKDGRWKFIWWQSQRQLNLLGWPIDMKASIPDRHKDAYNHTTDLYVKARLIIDTIKQVRYSNPEDVWPWIKEGPLIVVKVVTYDHLQQTLALKDQEPLSRVVPTLRSFQENMNFIIYHYREPRGTLFIGSPPQGAGPRVQNPIVVPVRCYMCLGYAEQGGDSCGNLPEINQGPVQNQRKASCRNCNLYRRPCAWILGMGAKDRGKNPKYYWLGRPLPIDAVVRDCTGPSPIAALTFLGDDGEDEA</sequence>
<protein>
    <recommendedName>
        <fullName evidence="4">GIY-YIG domain-containing protein</fullName>
    </recommendedName>
</protein>
<dbReference type="AlphaFoldDB" id="A0A8H8BUJ8"/>
<proteinExistence type="predicted"/>
<dbReference type="Proteomes" id="UP000664132">
    <property type="component" value="Unassembled WGS sequence"/>
</dbReference>
<organism evidence="2 3">
    <name type="scientific">Cadophora malorum</name>
    <dbReference type="NCBI Taxonomy" id="108018"/>
    <lineage>
        <taxon>Eukaryota</taxon>
        <taxon>Fungi</taxon>
        <taxon>Dikarya</taxon>
        <taxon>Ascomycota</taxon>
        <taxon>Pezizomycotina</taxon>
        <taxon>Leotiomycetes</taxon>
        <taxon>Helotiales</taxon>
        <taxon>Ploettnerulaceae</taxon>
        <taxon>Cadophora</taxon>
    </lineage>
</organism>
<keyword evidence="3" id="KW-1185">Reference proteome</keyword>
<dbReference type="OrthoDB" id="10614277at2759"/>
<feature type="compositionally biased region" description="Polar residues" evidence="1">
    <location>
        <begin position="64"/>
        <end position="75"/>
    </location>
</feature>
<feature type="compositionally biased region" description="Polar residues" evidence="1">
    <location>
        <begin position="222"/>
        <end position="250"/>
    </location>
</feature>
<gene>
    <name evidence="2" type="ORF">IFR04_002732</name>
</gene>
<feature type="region of interest" description="Disordered" evidence="1">
    <location>
        <begin position="64"/>
        <end position="315"/>
    </location>
</feature>
<dbReference type="EMBL" id="JAFJYH010000024">
    <property type="protein sequence ID" value="KAG4424178.1"/>
    <property type="molecule type" value="Genomic_DNA"/>
</dbReference>
<evidence type="ECO:0000313" key="3">
    <source>
        <dbReference type="Proteomes" id="UP000664132"/>
    </source>
</evidence>
<reference evidence="2" key="1">
    <citation type="submission" date="2021-02" db="EMBL/GenBank/DDBJ databases">
        <title>Genome sequence Cadophora malorum strain M34.</title>
        <authorList>
            <person name="Stefanovic E."/>
            <person name="Vu D."/>
            <person name="Scully C."/>
            <person name="Dijksterhuis J."/>
            <person name="Roader J."/>
            <person name="Houbraken J."/>
        </authorList>
    </citation>
    <scope>NUCLEOTIDE SEQUENCE</scope>
    <source>
        <strain evidence="2">M34</strain>
    </source>
</reference>
<comment type="caution">
    <text evidence="2">The sequence shown here is derived from an EMBL/GenBank/DDBJ whole genome shotgun (WGS) entry which is preliminary data.</text>
</comment>
<feature type="compositionally biased region" description="Polar residues" evidence="1">
    <location>
        <begin position="269"/>
        <end position="302"/>
    </location>
</feature>
<evidence type="ECO:0000313" key="2">
    <source>
        <dbReference type="EMBL" id="KAG4424178.1"/>
    </source>
</evidence>
<accession>A0A8H8BUJ8</accession>
<feature type="compositionally biased region" description="Low complexity" evidence="1">
    <location>
        <begin position="202"/>
        <end position="221"/>
    </location>
</feature>
<evidence type="ECO:0000256" key="1">
    <source>
        <dbReference type="SAM" id="MobiDB-lite"/>
    </source>
</evidence>
<evidence type="ECO:0008006" key="4">
    <source>
        <dbReference type="Google" id="ProtNLM"/>
    </source>
</evidence>